<dbReference type="EMBL" id="JACEIK010002701">
    <property type="protein sequence ID" value="MCD9638436.1"/>
    <property type="molecule type" value="Genomic_DNA"/>
</dbReference>
<evidence type="ECO:0000313" key="1">
    <source>
        <dbReference type="EMBL" id="MCD9638436.1"/>
    </source>
</evidence>
<dbReference type="Proteomes" id="UP000823775">
    <property type="component" value="Unassembled WGS sequence"/>
</dbReference>
<protein>
    <submittedName>
        <fullName evidence="1">E2-like enzyme</fullName>
    </submittedName>
</protein>
<organism evidence="1 2">
    <name type="scientific">Datura stramonium</name>
    <name type="common">Jimsonweed</name>
    <name type="synonym">Common thornapple</name>
    <dbReference type="NCBI Taxonomy" id="4076"/>
    <lineage>
        <taxon>Eukaryota</taxon>
        <taxon>Viridiplantae</taxon>
        <taxon>Streptophyta</taxon>
        <taxon>Embryophyta</taxon>
        <taxon>Tracheophyta</taxon>
        <taxon>Spermatophyta</taxon>
        <taxon>Magnoliopsida</taxon>
        <taxon>eudicotyledons</taxon>
        <taxon>Gunneridae</taxon>
        <taxon>Pentapetalae</taxon>
        <taxon>asterids</taxon>
        <taxon>lamiids</taxon>
        <taxon>Solanales</taxon>
        <taxon>Solanaceae</taxon>
        <taxon>Solanoideae</taxon>
        <taxon>Datureae</taxon>
        <taxon>Datura</taxon>
    </lineage>
</organism>
<reference evidence="1 2" key="1">
    <citation type="journal article" date="2021" name="BMC Genomics">
        <title>Datura genome reveals duplications of psychoactive alkaloid biosynthetic genes and high mutation rate following tissue culture.</title>
        <authorList>
            <person name="Rajewski A."/>
            <person name="Carter-House D."/>
            <person name="Stajich J."/>
            <person name="Litt A."/>
        </authorList>
    </citation>
    <scope>NUCLEOTIDE SEQUENCE [LARGE SCALE GENOMIC DNA]</scope>
    <source>
        <strain evidence="1">AR-01</strain>
    </source>
</reference>
<sequence>MGQTKNTKIGRRTKFQLPTSNNLPVLHNFGSRNSDRRELSKWYRRFTNHSKGTVERITSPNTVSAFKEKAFSASIGTSSPAMILSPNALLGLVQLFIDGESGEPSKRKSYLPADDQFLITRNEISDEDDSLPSMGTLEISTRNTFQSISSYFGGEEEEDIPDMGEFDEPVNLIETDPASAESLIYLESLSKVICSKLTGLFKQKEICTAKDGGHVPQVFGLQQPKVWYLSRGRIEGKPIIHRDLNGVPYGKRSPIASMSTWGCHEKIIDVLMSRELNQKLTGIFFLSLGNLWLLPFQQLI</sequence>
<name>A0ABS8UW40_DATST</name>
<keyword evidence="2" id="KW-1185">Reference proteome</keyword>
<evidence type="ECO:0000313" key="2">
    <source>
        <dbReference type="Proteomes" id="UP000823775"/>
    </source>
</evidence>
<comment type="caution">
    <text evidence="1">The sequence shown here is derived from an EMBL/GenBank/DDBJ whole genome shotgun (WGS) entry which is preliminary data.</text>
</comment>
<gene>
    <name evidence="1" type="primary">ATG3_3</name>
    <name evidence="1" type="ORF">HAX54_022431</name>
</gene>
<accession>A0ABS8UW40</accession>
<proteinExistence type="predicted"/>